<dbReference type="Proteomes" id="UP001302494">
    <property type="component" value="Chromosome"/>
</dbReference>
<evidence type="ECO:0000256" key="2">
    <source>
        <dbReference type="SAM" id="Phobius"/>
    </source>
</evidence>
<proteinExistence type="predicted"/>
<dbReference type="EMBL" id="CP116968">
    <property type="protein sequence ID" value="WNM61170.1"/>
    <property type="molecule type" value="Genomic_DNA"/>
</dbReference>
<feature type="compositionally biased region" description="Basic and acidic residues" evidence="1">
    <location>
        <begin position="185"/>
        <end position="194"/>
    </location>
</feature>
<evidence type="ECO:0000259" key="3">
    <source>
        <dbReference type="Pfam" id="PF20385"/>
    </source>
</evidence>
<evidence type="ECO:0000256" key="1">
    <source>
        <dbReference type="SAM" id="MobiDB-lite"/>
    </source>
</evidence>
<dbReference type="RefSeq" id="WP_312742929.1">
    <property type="nucleotide sequence ID" value="NZ_CP116968.1"/>
</dbReference>
<protein>
    <recommendedName>
        <fullName evidence="3">DUF6680 domain-containing protein</fullName>
    </recommendedName>
</protein>
<feature type="region of interest" description="Disordered" evidence="1">
    <location>
        <begin position="165"/>
        <end position="194"/>
    </location>
</feature>
<feature type="domain" description="DUF6680" evidence="3">
    <location>
        <begin position="1"/>
        <end position="172"/>
    </location>
</feature>
<dbReference type="InterPro" id="IPR046502">
    <property type="entry name" value="DUF6680"/>
</dbReference>
<keyword evidence="2" id="KW-1133">Transmembrane helix</keyword>
<dbReference type="AlphaFoldDB" id="A0AA96JVK2"/>
<organism evidence="4 5">
    <name type="scientific">Candidatus Nitrospira neomarina</name>
    <dbReference type="NCBI Taxonomy" id="3020899"/>
    <lineage>
        <taxon>Bacteria</taxon>
        <taxon>Pseudomonadati</taxon>
        <taxon>Nitrospirota</taxon>
        <taxon>Nitrospiria</taxon>
        <taxon>Nitrospirales</taxon>
        <taxon>Nitrospiraceae</taxon>
        <taxon>Nitrospira</taxon>
    </lineage>
</organism>
<evidence type="ECO:0000313" key="5">
    <source>
        <dbReference type="Proteomes" id="UP001302494"/>
    </source>
</evidence>
<name>A0AA96JVK2_9BACT</name>
<keyword evidence="2" id="KW-0812">Transmembrane</keyword>
<reference evidence="4 5" key="1">
    <citation type="submission" date="2023-01" db="EMBL/GenBank/DDBJ databases">
        <title>Cultivation and genomic characterization of new, ubiquitous marine nitrite-oxidizing bacteria from the Nitrospirales.</title>
        <authorList>
            <person name="Mueller A.J."/>
            <person name="Daebeler A."/>
            <person name="Herbold C.W."/>
            <person name="Kirkegaard R.H."/>
            <person name="Daims H."/>
        </authorList>
    </citation>
    <scope>NUCLEOTIDE SEQUENCE [LARGE SCALE GENOMIC DNA]</scope>
    <source>
        <strain evidence="4 5">DK</strain>
    </source>
</reference>
<dbReference type="KEGG" id="nneo:PQG83_15605"/>
<dbReference type="Pfam" id="PF20385">
    <property type="entry name" value="DUF6680"/>
    <property type="match status" value="1"/>
</dbReference>
<keyword evidence="5" id="KW-1185">Reference proteome</keyword>
<sequence length="194" mass="22000">MDGTTIATIFAIIIGPLIGVALARYLTSLEDTKQRRMEIFRTLMRTRGLVISYDHVGALNLVEVEFTDEGKVIAAWKGYLKELSTPFPPTKEERAFQQKQETFRKLLTKLLHEIAKVLNIKMEQLDIFESNYIPQGWHDDDLQQRYLRTLAINLLSGRNPLPISIPSAPNQAEEFSPFPPPPESKGGDTCKENS</sequence>
<feature type="transmembrane region" description="Helical" evidence="2">
    <location>
        <begin position="6"/>
        <end position="27"/>
    </location>
</feature>
<accession>A0AA96JVK2</accession>
<gene>
    <name evidence="4" type="ORF">PQG83_15605</name>
</gene>
<keyword evidence="2" id="KW-0472">Membrane</keyword>
<evidence type="ECO:0000313" key="4">
    <source>
        <dbReference type="EMBL" id="WNM61170.1"/>
    </source>
</evidence>